<feature type="transmembrane region" description="Helical" evidence="7">
    <location>
        <begin position="141"/>
        <end position="161"/>
    </location>
</feature>
<dbReference type="PANTHER" id="PTHR30151">
    <property type="entry name" value="ALKANE SULFONATE ABC TRANSPORTER-RELATED, MEMBRANE SUBUNIT"/>
    <property type="match status" value="1"/>
</dbReference>
<dbReference type="RefSeq" id="WP_141329875.1">
    <property type="nucleotide sequence ID" value="NZ_BJNT01000012.1"/>
</dbReference>
<dbReference type="PANTHER" id="PTHR30151:SF38">
    <property type="entry name" value="ALIPHATIC SULFONATES TRANSPORT PERMEASE PROTEIN SSUC-RELATED"/>
    <property type="match status" value="1"/>
</dbReference>
<evidence type="ECO:0000256" key="5">
    <source>
        <dbReference type="ARBA" id="ARBA00022989"/>
    </source>
</evidence>
<feature type="transmembrane region" description="Helical" evidence="7">
    <location>
        <begin position="46"/>
        <end position="65"/>
    </location>
</feature>
<protein>
    <submittedName>
        <fullName evidence="10">ABC transporter permease</fullName>
    </submittedName>
</protein>
<sequence length="299" mass="31760">MSTSVLHRGTGRPEEASSTPASPSDPTAATAGLVPPTVRARRAQPFWLNLLLRASGPAVLVAAWFSASASGAVTSQQFPAPWEVWNAFTELARSGELWANLSVSLRRAAIGLVVGIAVGLLLGIVSGLSRLGDQLIDPTVQIVRTIPILAVTPLLIIWFGIDELPKLIIIALAAGIPTYINTHLGVRHVDAKLIEAGRAYGLGHARLVRTVVIPEALPQILLGFRIAMTAALGALVVAELSNTQAGLGFLMTSAQQYFQTDIVVACIVLYAVAGLLADTVVRVLERVTMPWKFSKEARK</sequence>
<dbReference type="GO" id="GO:0005886">
    <property type="term" value="C:plasma membrane"/>
    <property type="evidence" value="ECO:0007669"/>
    <property type="project" value="UniProtKB-SubCell"/>
</dbReference>
<dbReference type="InterPro" id="IPR035906">
    <property type="entry name" value="MetI-like_sf"/>
</dbReference>
<dbReference type="SUPFAM" id="SSF161098">
    <property type="entry name" value="MetI-like"/>
    <property type="match status" value="1"/>
</dbReference>
<evidence type="ECO:0000256" key="2">
    <source>
        <dbReference type="ARBA" id="ARBA00022448"/>
    </source>
</evidence>
<organism evidence="10 11">
    <name type="scientific">Corynebacterium variabile</name>
    <dbReference type="NCBI Taxonomy" id="1727"/>
    <lineage>
        <taxon>Bacteria</taxon>
        <taxon>Bacillati</taxon>
        <taxon>Actinomycetota</taxon>
        <taxon>Actinomycetes</taxon>
        <taxon>Mycobacteriales</taxon>
        <taxon>Corynebacteriaceae</taxon>
        <taxon>Corynebacterium</taxon>
    </lineage>
</organism>
<dbReference type="GO" id="GO:0042918">
    <property type="term" value="P:alkanesulfonate transmembrane transport"/>
    <property type="evidence" value="ECO:0007669"/>
    <property type="project" value="UniProtKB-ARBA"/>
</dbReference>
<comment type="similarity">
    <text evidence="7">Belongs to the binding-protein-dependent transport system permease family.</text>
</comment>
<dbReference type="EMBL" id="BJNT01000012">
    <property type="protein sequence ID" value="GEC86289.1"/>
    <property type="molecule type" value="Genomic_DNA"/>
</dbReference>
<comment type="subcellular location">
    <subcellularLocation>
        <location evidence="1 7">Cell membrane</location>
        <topology evidence="1 7">Multi-pass membrane protein</topology>
    </subcellularLocation>
</comment>
<keyword evidence="6 7" id="KW-0472">Membrane</keyword>
<keyword evidence="5 7" id="KW-1133">Transmembrane helix</keyword>
<feature type="region of interest" description="Disordered" evidence="8">
    <location>
        <begin position="1"/>
        <end position="34"/>
    </location>
</feature>
<keyword evidence="2 7" id="KW-0813">Transport</keyword>
<feature type="transmembrane region" description="Helical" evidence="7">
    <location>
        <begin position="222"/>
        <end position="242"/>
    </location>
</feature>
<evidence type="ECO:0000256" key="1">
    <source>
        <dbReference type="ARBA" id="ARBA00004651"/>
    </source>
</evidence>
<dbReference type="FunFam" id="1.10.3720.10:FF:000003">
    <property type="entry name" value="Aliphatic sulfonate ABC transporter permease"/>
    <property type="match status" value="1"/>
</dbReference>
<feature type="transmembrane region" description="Helical" evidence="7">
    <location>
        <begin position="108"/>
        <end position="129"/>
    </location>
</feature>
<evidence type="ECO:0000256" key="4">
    <source>
        <dbReference type="ARBA" id="ARBA00022692"/>
    </source>
</evidence>
<dbReference type="AlphaFoldDB" id="A0A4Y4C3B0"/>
<evidence type="ECO:0000313" key="10">
    <source>
        <dbReference type="EMBL" id="GEC86289.1"/>
    </source>
</evidence>
<feature type="transmembrane region" description="Helical" evidence="7">
    <location>
        <begin position="262"/>
        <end position="284"/>
    </location>
</feature>
<name>A0A4Y4C3B0_9CORY</name>
<dbReference type="PROSITE" id="PS50928">
    <property type="entry name" value="ABC_TM1"/>
    <property type="match status" value="1"/>
</dbReference>
<proteinExistence type="inferred from homology"/>
<feature type="transmembrane region" description="Helical" evidence="7">
    <location>
        <begin position="167"/>
        <end position="186"/>
    </location>
</feature>
<evidence type="ECO:0000256" key="3">
    <source>
        <dbReference type="ARBA" id="ARBA00022475"/>
    </source>
</evidence>
<feature type="compositionally biased region" description="Low complexity" evidence="8">
    <location>
        <begin position="16"/>
        <end position="31"/>
    </location>
</feature>
<reference evidence="10 11" key="1">
    <citation type="submission" date="2019-06" db="EMBL/GenBank/DDBJ databases">
        <title>Whole genome shotgun sequence of Corynebacterium variabile NBRC 15286.</title>
        <authorList>
            <person name="Hosoyama A."/>
            <person name="Uohara A."/>
            <person name="Ohji S."/>
            <person name="Ichikawa N."/>
        </authorList>
    </citation>
    <scope>NUCLEOTIDE SEQUENCE [LARGE SCALE GENOMIC DNA]</scope>
    <source>
        <strain evidence="10 11">NBRC 15286</strain>
    </source>
</reference>
<gene>
    <name evidence="10" type="primary">ssuC_2</name>
    <name evidence="10" type="ORF">CVA01_16030</name>
</gene>
<feature type="domain" description="ABC transmembrane type-1" evidence="9">
    <location>
        <begin position="97"/>
        <end position="281"/>
    </location>
</feature>
<dbReference type="GeneID" id="82887738"/>
<keyword evidence="4 7" id="KW-0812">Transmembrane</keyword>
<evidence type="ECO:0000313" key="11">
    <source>
        <dbReference type="Proteomes" id="UP000319986"/>
    </source>
</evidence>
<dbReference type="Pfam" id="PF00528">
    <property type="entry name" value="BPD_transp_1"/>
    <property type="match status" value="1"/>
</dbReference>
<evidence type="ECO:0000256" key="8">
    <source>
        <dbReference type="SAM" id="MobiDB-lite"/>
    </source>
</evidence>
<evidence type="ECO:0000256" key="6">
    <source>
        <dbReference type="ARBA" id="ARBA00023136"/>
    </source>
</evidence>
<evidence type="ECO:0000256" key="7">
    <source>
        <dbReference type="RuleBase" id="RU363032"/>
    </source>
</evidence>
<dbReference type="Gene3D" id="1.10.3720.10">
    <property type="entry name" value="MetI-like"/>
    <property type="match status" value="1"/>
</dbReference>
<accession>A0A4Y4C3B0</accession>
<evidence type="ECO:0000259" key="9">
    <source>
        <dbReference type="PROSITE" id="PS50928"/>
    </source>
</evidence>
<dbReference type="Proteomes" id="UP000319986">
    <property type="component" value="Unassembled WGS sequence"/>
</dbReference>
<keyword evidence="3" id="KW-1003">Cell membrane</keyword>
<dbReference type="CDD" id="cd06261">
    <property type="entry name" value="TM_PBP2"/>
    <property type="match status" value="1"/>
</dbReference>
<comment type="caution">
    <text evidence="10">The sequence shown here is derived from an EMBL/GenBank/DDBJ whole genome shotgun (WGS) entry which is preliminary data.</text>
</comment>
<dbReference type="InterPro" id="IPR000515">
    <property type="entry name" value="MetI-like"/>
</dbReference>